<feature type="domain" description="GGDEF" evidence="6">
    <location>
        <begin position="381"/>
        <end position="514"/>
    </location>
</feature>
<evidence type="ECO:0000256" key="2">
    <source>
        <dbReference type="ARBA" id="ARBA00022777"/>
    </source>
</evidence>
<gene>
    <name evidence="7" type="ORF">FEV09_18720</name>
</gene>
<accession>A0A9X4MC56</accession>
<dbReference type="RefSeq" id="WP_277909280.1">
    <property type="nucleotide sequence ID" value="NZ_VBTY01000200.1"/>
</dbReference>
<dbReference type="SMART" id="SM00052">
    <property type="entry name" value="EAL"/>
    <property type="match status" value="1"/>
</dbReference>
<dbReference type="Gene3D" id="3.20.20.450">
    <property type="entry name" value="EAL domain"/>
    <property type="match status" value="1"/>
</dbReference>
<dbReference type="AlphaFoldDB" id="A0A9X4MC56"/>
<dbReference type="SUPFAM" id="SSF52172">
    <property type="entry name" value="CheY-like"/>
    <property type="match status" value="1"/>
</dbReference>
<protein>
    <submittedName>
        <fullName evidence="7">EAL domain-containing protein</fullName>
    </submittedName>
</protein>
<dbReference type="InterPro" id="IPR000160">
    <property type="entry name" value="GGDEF_dom"/>
</dbReference>
<dbReference type="GO" id="GO:0000160">
    <property type="term" value="P:phosphorelay signal transduction system"/>
    <property type="evidence" value="ECO:0007669"/>
    <property type="project" value="InterPro"/>
</dbReference>
<evidence type="ECO:0000259" key="4">
    <source>
        <dbReference type="PROSITE" id="PS50110"/>
    </source>
</evidence>
<comment type="caution">
    <text evidence="7">The sequence shown here is derived from an EMBL/GenBank/DDBJ whole genome shotgun (WGS) entry which is preliminary data.</text>
</comment>
<dbReference type="NCBIfam" id="TIGR00254">
    <property type="entry name" value="GGDEF"/>
    <property type="match status" value="1"/>
</dbReference>
<evidence type="ECO:0000256" key="3">
    <source>
        <dbReference type="PROSITE-ProRule" id="PRU00169"/>
    </source>
</evidence>
<dbReference type="CDD" id="cd01948">
    <property type="entry name" value="EAL"/>
    <property type="match status" value="1"/>
</dbReference>
<dbReference type="GO" id="GO:0016301">
    <property type="term" value="F:kinase activity"/>
    <property type="evidence" value="ECO:0007669"/>
    <property type="project" value="UniProtKB-KW"/>
</dbReference>
<keyword evidence="1" id="KW-0808">Transferase</keyword>
<dbReference type="InterPro" id="IPR001633">
    <property type="entry name" value="EAL_dom"/>
</dbReference>
<feature type="domain" description="Response regulatory" evidence="4">
    <location>
        <begin position="24"/>
        <end position="140"/>
    </location>
</feature>
<dbReference type="InterPro" id="IPR029787">
    <property type="entry name" value="Nucleotide_cyclase"/>
</dbReference>
<evidence type="ECO:0000313" key="8">
    <source>
        <dbReference type="Proteomes" id="UP001152872"/>
    </source>
</evidence>
<dbReference type="PANTHER" id="PTHR44757:SF2">
    <property type="entry name" value="BIOFILM ARCHITECTURE MAINTENANCE PROTEIN MBAA"/>
    <property type="match status" value="1"/>
</dbReference>
<keyword evidence="2" id="KW-0418">Kinase</keyword>
<dbReference type="InterPro" id="IPR052155">
    <property type="entry name" value="Biofilm_reg_signaling"/>
</dbReference>
<dbReference type="InterPro" id="IPR003018">
    <property type="entry name" value="GAF"/>
</dbReference>
<dbReference type="Pfam" id="PF00563">
    <property type="entry name" value="EAL"/>
    <property type="match status" value="1"/>
</dbReference>
<dbReference type="SUPFAM" id="SSF55073">
    <property type="entry name" value="Nucleotide cyclase"/>
    <property type="match status" value="1"/>
</dbReference>
<dbReference type="PROSITE" id="PS50887">
    <property type="entry name" value="GGDEF"/>
    <property type="match status" value="1"/>
</dbReference>
<dbReference type="Proteomes" id="UP001152872">
    <property type="component" value="Unassembled WGS sequence"/>
</dbReference>
<dbReference type="Pfam" id="PF00990">
    <property type="entry name" value="GGDEF"/>
    <property type="match status" value="1"/>
</dbReference>
<dbReference type="InterPro" id="IPR029016">
    <property type="entry name" value="GAF-like_dom_sf"/>
</dbReference>
<dbReference type="Pfam" id="PF00072">
    <property type="entry name" value="Response_reg"/>
    <property type="match status" value="1"/>
</dbReference>
<keyword evidence="3" id="KW-0597">Phosphoprotein</keyword>
<evidence type="ECO:0000259" key="5">
    <source>
        <dbReference type="PROSITE" id="PS50883"/>
    </source>
</evidence>
<dbReference type="InterPro" id="IPR001789">
    <property type="entry name" value="Sig_transdc_resp-reg_receiver"/>
</dbReference>
<dbReference type="CDD" id="cd00156">
    <property type="entry name" value="REC"/>
    <property type="match status" value="1"/>
</dbReference>
<reference evidence="7" key="1">
    <citation type="submission" date="2019-05" db="EMBL/GenBank/DDBJ databases">
        <title>Whole genome sequencing of Pseudanabaena catenata USMAC16.</title>
        <authorList>
            <person name="Khan Z."/>
            <person name="Omar W.M."/>
            <person name="Convey P."/>
            <person name="Merican F."/>
            <person name="Najimudin N."/>
        </authorList>
    </citation>
    <scope>NUCLEOTIDE SEQUENCE</scope>
    <source>
        <strain evidence="7">USMAC16</strain>
    </source>
</reference>
<evidence type="ECO:0000313" key="7">
    <source>
        <dbReference type="EMBL" id="MDG3496577.1"/>
    </source>
</evidence>
<feature type="domain" description="EAL" evidence="5">
    <location>
        <begin position="523"/>
        <end position="779"/>
    </location>
</feature>
<dbReference type="PROSITE" id="PS50110">
    <property type="entry name" value="RESPONSE_REGULATORY"/>
    <property type="match status" value="1"/>
</dbReference>
<dbReference type="Pfam" id="PF01590">
    <property type="entry name" value="GAF"/>
    <property type="match status" value="1"/>
</dbReference>
<organism evidence="7 8">
    <name type="scientific">Pseudanabaena catenata USMAC16</name>
    <dbReference type="NCBI Taxonomy" id="1855837"/>
    <lineage>
        <taxon>Bacteria</taxon>
        <taxon>Bacillati</taxon>
        <taxon>Cyanobacteriota</taxon>
        <taxon>Cyanophyceae</taxon>
        <taxon>Pseudanabaenales</taxon>
        <taxon>Pseudanabaenaceae</taxon>
        <taxon>Pseudanabaena</taxon>
    </lineage>
</organism>
<evidence type="ECO:0000256" key="1">
    <source>
        <dbReference type="ARBA" id="ARBA00022679"/>
    </source>
</evidence>
<keyword evidence="8" id="KW-1185">Reference proteome</keyword>
<evidence type="ECO:0000259" key="6">
    <source>
        <dbReference type="PROSITE" id="PS50887"/>
    </source>
</evidence>
<dbReference type="Gene3D" id="3.30.450.40">
    <property type="match status" value="1"/>
</dbReference>
<dbReference type="Gene3D" id="3.30.70.270">
    <property type="match status" value="1"/>
</dbReference>
<dbReference type="CDD" id="cd01949">
    <property type="entry name" value="GGDEF"/>
    <property type="match status" value="1"/>
</dbReference>
<dbReference type="SMART" id="SM00448">
    <property type="entry name" value="REC"/>
    <property type="match status" value="1"/>
</dbReference>
<dbReference type="PANTHER" id="PTHR44757">
    <property type="entry name" value="DIGUANYLATE CYCLASE DGCP"/>
    <property type="match status" value="1"/>
</dbReference>
<name>A0A9X4MC56_9CYAN</name>
<dbReference type="InterPro" id="IPR043128">
    <property type="entry name" value="Rev_trsase/Diguanyl_cyclase"/>
</dbReference>
<dbReference type="SMART" id="SM00065">
    <property type="entry name" value="GAF"/>
    <property type="match status" value="1"/>
</dbReference>
<feature type="modified residue" description="4-aspartylphosphate" evidence="3">
    <location>
        <position position="75"/>
    </location>
</feature>
<dbReference type="InterPro" id="IPR035919">
    <property type="entry name" value="EAL_sf"/>
</dbReference>
<dbReference type="InterPro" id="IPR011006">
    <property type="entry name" value="CheY-like_superfamily"/>
</dbReference>
<proteinExistence type="predicted"/>
<dbReference type="PROSITE" id="PS50883">
    <property type="entry name" value="EAL"/>
    <property type="match status" value="1"/>
</dbReference>
<dbReference type="EMBL" id="VBTY01000200">
    <property type="protein sequence ID" value="MDG3496577.1"/>
    <property type="molecule type" value="Genomic_DNA"/>
</dbReference>
<dbReference type="SUPFAM" id="SSF141868">
    <property type="entry name" value="EAL domain-like"/>
    <property type="match status" value="1"/>
</dbReference>
<dbReference type="SMART" id="SM00267">
    <property type="entry name" value="GGDEF"/>
    <property type="match status" value="1"/>
</dbReference>
<dbReference type="Gene3D" id="3.40.50.2300">
    <property type="match status" value="1"/>
</dbReference>
<dbReference type="FunFam" id="3.20.20.450:FF:000001">
    <property type="entry name" value="Cyclic di-GMP phosphodiesterase yahA"/>
    <property type="match status" value="1"/>
</dbReference>
<sequence length="780" mass="88840">MGNLMPEFGKFAKLEEQRSSQSLRILIIEDVVADAELTILVLESSGLCFTCDIIATEIEFQRYLQDKYYDVVLSDYRLPSFNGLQAFDFLKQSGQDIPFILITGSLGEEAAVECIKAGMTDYVLKDRLFRLPSVLERALQEFSLRRQQKMAIAQIEQQAWRETIINRIVQSMRETLVLDDVLQTTVDLLYEALQVSHCLIFQPDSSQQMRVCYISKNNASYRENVIGLSCDFYAHFRDELIQGEQIPLHRITDDLPEKIKDLAARYSIHSLLLTSLCYQQTYLGGISLYQCDRERVWSDNEISLVKAIADQCAIAIHQSALYQSAQSELSERKKMEAQLRHDAFHDTLTNLPNRSLFLDRLNHALQLSNRRLYLNSDNSPELFAVLFLDLDRFKMINDSLGHLAGDQLLKIVAKRLVACLRGGDTVARLGGDEFVMLLEEIESVNDVIEVAQRIQDSLKVPILIDGNEIFISTSIGIALNSAGYTQPDQLLRDADTAMYRAKEQGRDRYEIFNPAMHTEALKKLRLENDLRRAIERQELCLHYQPIVDLQLHKIIGFEALVRWQHPEQGLIAPADFIPLAEDVGLITAIDFWVLHEACYQLTQWQAQFPIVTKLTMNVNLSAKQFTKSDLPNQIEQILQEFNLDNSRLKIEITESILIEKTTLASQILRELSERNIQTCIDDFGTGYSSLSYLHRFPIHTLKIDRSFVARLNQNPEDGEIVKAIIILGINLGLTVIAEGVETLDQLEFLRAHHCHAGQGYHLYQPLAADAIATLISSLSE</sequence>
<dbReference type="SUPFAM" id="SSF55781">
    <property type="entry name" value="GAF domain-like"/>
    <property type="match status" value="1"/>
</dbReference>